<dbReference type="Pfam" id="PF04359">
    <property type="entry name" value="DUF493"/>
    <property type="match status" value="1"/>
</dbReference>
<dbReference type="SUPFAM" id="SSF117991">
    <property type="entry name" value="YbeD/HP0495-like"/>
    <property type="match status" value="1"/>
</dbReference>
<keyword evidence="2" id="KW-1185">Reference proteome</keyword>
<protein>
    <submittedName>
        <fullName evidence="1">Uncharacterized protein</fullName>
    </submittedName>
</protein>
<name>A0A699Y695_HAELA</name>
<dbReference type="InterPro" id="IPR027471">
    <property type="entry name" value="YbeD-like_sf"/>
</dbReference>
<comment type="caution">
    <text evidence="1">The sequence shown here is derived from an EMBL/GenBank/DDBJ whole genome shotgun (WGS) entry which is preliminary data.</text>
</comment>
<dbReference type="Proteomes" id="UP000485058">
    <property type="component" value="Unassembled WGS sequence"/>
</dbReference>
<dbReference type="EMBL" id="BLLF01000001">
    <property type="protein sequence ID" value="GFH05553.1"/>
    <property type="molecule type" value="Genomic_DNA"/>
</dbReference>
<organism evidence="1 2">
    <name type="scientific">Haematococcus lacustris</name>
    <name type="common">Green alga</name>
    <name type="synonym">Haematococcus pluvialis</name>
    <dbReference type="NCBI Taxonomy" id="44745"/>
    <lineage>
        <taxon>Eukaryota</taxon>
        <taxon>Viridiplantae</taxon>
        <taxon>Chlorophyta</taxon>
        <taxon>core chlorophytes</taxon>
        <taxon>Chlorophyceae</taxon>
        <taxon>CS clade</taxon>
        <taxon>Chlamydomonadales</taxon>
        <taxon>Haematococcaceae</taxon>
        <taxon>Haematococcus</taxon>
    </lineage>
</organism>
<gene>
    <name evidence="1" type="ORF">HaLaN_00033</name>
</gene>
<reference evidence="1 2" key="1">
    <citation type="submission" date="2020-02" db="EMBL/GenBank/DDBJ databases">
        <title>Draft genome sequence of Haematococcus lacustris strain NIES-144.</title>
        <authorList>
            <person name="Morimoto D."/>
            <person name="Nakagawa S."/>
            <person name="Yoshida T."/>
            <person name="Sawayama S."/>
        </authorList>
    </citation>
    <scope>NUCLEOTIDE SEQUENCE [LARGE SCALE GENOMIC DNA]</scope>
    <source>
        <strain evidence="1 2">NIES-144</strain>
    </source>
</reference>
<dbReference type="Gene3D" id="3.30.70.260">
    <property type="match status" value="1"/>
</dbReference>
<evidence type="ECO:0000313" key="2">
    <source>
        <dbReference type="Proteomes" id="UP000485058"/>
    </source>
</evidence>
<dbReference type="InterPro" id="IPR007454">
    <property type="entry name" value="UPF0250_YbeD-like"/>
</dbReference>
<dbReference type="AlphaFoldDB" id="A0A699Y695"/>
<proteinExistence type="predicted"/>
<sequence>MRAALQFNKYPGERTFTAIGLGSDNFPAAMLQVVESVVGPVAPEQLSQRPSSGGAYLSVRIGPVQVASPEQVGQGWLAGA</sequence>
<dbReference type="PANTHER" id="PTHR34782">
    <property type="entry name" value="PHOSPHORIBOSYLFORMYLGLYCINAMIDINE SYNTHASE"/>
    <property type="match status" value="1"/>
</dbReference>
<accession>A0A699Y695</accession>
<evidence type="ECO:0000313" key="1">
    <source>
        <dbReference type="EMBL" id="GFH05553.1"/>
    </source>
</evidence>
<dbReference type="PANTHER" id="PTHR34782:SF1">
    <property type="entry name" value="PHOSPHORIBOSYLFORMYLGLYCINAMIDINE SYNTHASE"/>
    <property type="match status" value="1"/>
</dbReference>